<evidence type="ECO:0000313" key="1">
    <source>
        <dbReference type="EMBL" id="GKU90757.1"/>
    </source>
</evidence>
<proteinExistence type="predicted"/>
<comment type="caution">
    <text evidence="1">The sequence shown here is derived from an EMBL/GenBank/DDBJ whole genome shotgun (WGS) entry which is preliminary data.</text>
</comment>
<gene>
    <name evidence="1" type="ORF">SLEP1_g4709</name>
</gene>
<accession>A0AAV5HPL1</accession>
<sequence length="55" mass="6025">MWVGISGLFRAREFPLHLPPAFPQTTVRFCLLNSGFDRSITVALGLSLLFGASES</sequence>
<name>A0AAV5HPL1_9ROSI</name>
<dbReference type="EMBL" id="BPVZ01000004">
    <property type="protein sequence ID" value="GKU90757.1"/>
    <property type="molecule type" value="Genomic_DNA"/>
</dbReference>
<evidence type="ECO:0000313" key="2">
    <source>
        <dbReference type="Proteomes" id="UP001054252"/>
    </source>
</evidence>
<keyword evidence="2" id="KW-1185">Reference proteome</keyword>
<dbReference type="AlphaFoldDB" id="A0AAV5HPL1"/>
<reference evidence="1 2" key="1">
    <citation type="journal article" date="2021" name="Commun. Biol.">
        <title>The genome of Shorea leprosula (Dipterocarpaceae) highlights the ecological relevance of drought in aseasonal tropical rainforests.</title>
        <authorList>
            <person name="Ng K.K.S."/>
            <person name="Kobayashi M.J."/>
            <person name="Fawcett J.A."/>
            <person name="Hatakeyama M."/>
            <person name="Paape T."/>
            <person name="Ng C.H."/>
            <person name="Ang C.C."/>
            <person name="Tnah L.H."/>
            <person name="Lee C.T."/>
            <person name="Nishiyama T."/>
            <person name="Sese J."/>
            <person name="O'Brien M.J."/>
            <person name="Copetti D."/>
            <person name="Mohd Noor M.I."/>
            <person name="Ong R.C."/>
            <person name="Putra M."/>
            <person name="Sireger I.Z."/>
            <person name="Indrioko S."/>
            <person name="Kosugi Y."/>
            <person name="Izuno A."/>
            <person name="Isagi Y."/>
            <person name="Lee S.L."/>
            <person name="Shimizu K.K."/>
        </authorList>
    </citation>
    <scope>NUCLEOTIDE SEQUENCE [LARGE SCALE GENOMIC DNA]</scope>
    <source>
        <strain evidence="1">214</strain>
    </source>
</reference>
<protein>
    <submittedName>
        <fullName evidence="1">Uncharacterized protein</fullName>
    </submittedName>
</protein>
<dbReference type="Proteomes" id="UP001054252">
    <property type="component" value="Unassembled WGS sequence"/>
</dbReference>
<organism evidence="1 2">
    <name type="scientific">Rubroshorea leprosula</name>
    <dbReference type="NCBI Taxonomy" id="152421"/>
    <lineage>
        <taxon>Eukaryota</taxon>
        <taxon>Viridiplantae</taxon>
        <taxon>Streptophyta</taxon>
        <taxon>Embryophyta</taxon>
        <taxon>Tracheophyta</taxon>
        <taxon>Spermatophyta</taxon>
        <taxon>Magnoliopsida</taxon>
        <taxon>eudicotyledons</taxon>
        <taxon>Gunneridae</taxon>
        <taxon>Pentapetalae</taxon>
        <taxon>rosids</taxon>
        <taxon>malvids</taxon>
        <taxon>Malvales</taxon>
        <taxon>Dipterocarpaceae</taxon>
        <taxon>Rubroshorea</taxon>
    </lineage>
</organism>